<dbReference type="EMBL" id="CM001403">
    <property type="protein sequence ID" value="EHQ26428.1"/>
    <property type="molecule type" value="Genomic_DNA"/>
</dbReference>
<gene>
    <name evidence="1" type="ORF">Mucpa_2296</name>
</gene>
<evidence type="ECO:0000313" key="1">
    <source>
        <dbReference type="EMBL" id="EHQ26428.1"/>
    </source>
</evidence>
<dbReference type="Proteomes" id="UP000002774">
    <property type="component" value="Chromosome"/>
</dbReference>
<organism evidence="1 2">
    <name type="scientific">Mucilaginibacter paludis DSM 18603</name>
    <dbReference type="NCBI Taxonomy" id="714943"/>
    <lineage>
        <taxon>Bacteria</taxon>
        <taxon>Pseudomonadati</taxon>
        <taxon>Bacteroidota</taxon>
        <taxon>Sphingobacteriia</taxon>
        <taxon>Sphingobacteriales</taxon>
        <taxon>Sphingobacteriaceae</taxon>
        <taxon>Mucilaginibacter</taxon>
    </lineage>
</organism>
<name>H1YHK5_9SPHI</name>
<reference evidence="1" key="1">
    <citation type="submission" date="2011-09" db="EMBL/GenBank/DDBJ databases">
        <title>The permanent draft genome of Mucilaginibacter paludis DSM 18603.</title>
        <authorList>
            <consortium name="US DOE Joint Genome Institute (JGI-PGF)"/>
            <person name="Lucas S."/>
            <person name="Han J."/>
            <person name="Lapidus A."/>
            <person name="Bruce D."/>
            <person name="Goodwin L."/>
            <person name="Pitluck S."/>
            <person name="Peters L."/>
            <person name="Kyrpides N."/>
            <person name="Mavromatis K."/>
            <person name="Ivanova N."/>
            <person name="Mikhailova N."/>
            <person name="Held B."/>
            <person name="Detter J.C."/>
            <person name="Tapia R."/>
            <person name="Han C."/>
            <person name="Land M."/>
            <person name="Hauser L."/>
            <person name="Markowitz V."/>
            <person name="Cheng J.-F."/>
            <person name="Hugenholtz P."/>
            <person name="Woyke T."/>
            <person name="Wu D."/>
            <person name="Tindall B."/>
            <person name="Brambilla E."/>
            <person name="Klenk H.-P."/>
            <person name="Eisen J.A."/>
        </authorList>
    </citation>
    <scope>NUCLEOTIDE SEQUENCE [LARGE SCALE GENOMIC DNA]</scope>
    <source>
        <strain evidence="1">DSM 18603</strain>
    </source>
</reference>
<keyword evidence="2" id="KW-1185">Reference proteome</keyword>
<accession>H1YHK5</accession>
<dbReference type="HOGENOM" id="CLU_084208_0_0_10"/>
<dbReference type="AlphaFoldDB" id="H1YHK5"/>
<dbReference type="eggNOG" id="ENOG5032ZR6">
    <property type="taxonomic scope" value="Bacteria"/>
</dbReference>
<sequence>MMPCAISIFVSFLIDACFLSPAFRESKTLNPVGTLEVMAHTSKTELKTSLPELEELFRRLQIDTSILGFYDDPGFLWEESATPDFLENYAAFVQLKKYDESYLRRATVEIPFICNLLYNELVNHGQFGASIDISFALVRILEAEGFWNYIVNGSSTIEFQSKLKLKPRYFWSFNVNPEPVGGHTWIVAPPFNIIDLTLKQQPYAFGEEKWLPDTVITKDFKIYKPREIDLISPDLSLIMNVQGNAGSNLSRIKTNYSVFARLFKPNQIETGDLKIKYIPAGLSVPEEPLDKIISPNLNGKPPFEFYQEVIKPALKELREMK</sequence>
<dbReference type="RefSeq" id="WP_008506507.1">
    <property type="nucleotide sequence ID" value="NZ_CM001403.1"/>
</dbReference>
<protein>
    <submittedName>
        <fullName evidence="1">Uncharacterized protein</fullName>
    </submittedName>
</protein>
<evidence type="ECO:0000313" key="2">
    <source>
        <dbReference type="Proteomes" id="UP000002774"/>
    </source>
</evidence>
<proteinExistence type="predicted"/>
<dbReference type="STRING" id="714943.Mucpa_2296"/>
<dbReference type="OrthoDB" id="1493229at2"/>